<feature type="transmembrane region" description="Helical" evidence="2">
    <location>
        <begin position="139"/>
        <end position="156"/>
    </location>
</feature>
<comment type="caution">
    <text evidence="3">The sequence shown here is derived from an EMBL/GenBank/DDBJ whole genome shotgun (WGS) entry which is preliminary data.</text>
</comment>
<dbReference type="Proteomes" id="UP000481858">
    <property type="component" value="Unassembled WGS sequence"/>
</dbReference>
<accession>A0A7C8N3W9</accession>
<dbReference type="SMART" id="SM00248">
    <property type="entry name" value="ANK"/>
    <property type="match status" value="3"/>
</dbReference>
<dbReference type="Pfam" id="PF00023">
    <property type="entry name" value="Ank"/>
    <property type="match status" value="1"/>
</dbReference>
<keyword evidence="2" id="KW-1133">Transmembrane helix</keyword>
<evidence type="ECO:0000256" key="1">
    <source>
        <dbReference type="PROSITE-ProRule" id="PRU00023"/>
    </source>
</evidence>
<dbReference type="SUPFAM" id="SSF48403">
    <property type="entry name" value="Ankyrin repeat"/>
    <property type="match status" value="1"/>
</dbReference>
<evidence type="ECO:0000256" key="2">
    <source>
        <dbReference type="SAM" id="Phobius"/>
    </source>
</evidence>
<dbReference type="PROSITE" id="PS50088">
    <property type="entry name" value="ANK_REPEAT"/>
    <property type="match status" value="1"/>
</dbReference>
<dbReference type="InParanoid" id="A0A7C8N3W9"/>
<keyword evidence="2" id="KW-0812">Transmembrane</keyword>
<dbReference type="InterPro" id="IPR002110">
    <property type="entry name" value="Ankyrin_rpt"/>
</dbReference>
<dbReference type="EMBL" id="WUBL01000100">
    <property type="protein sequence ID" value="KAF2965997.1"/>
    <property type="molecule type" value="Genomic_DNA"/>
</dbReference>
<protein>
    <submittedName>
        <fullName evidence="3">Uncharacterized protein</fullName>
    </submittedName>
</protein>
<keyword evidence="1" id="KW-0040">ANK repeat</keyword>
<reference evidence="3 4" key="1">
    <citation type="submission" date="2019-12" db="EMBL/GenBank/DDBJ databases">
        <title>Draft genome sequence of the ascomycete Xylaria multiplex DSM 110363.</title>
        <authorList>
            <person name="Buettner E."/>
            <person name="Kellner H."/>
        </authorList>
    </citation>
    <scope>NUCLEOTIDE SEQUENCE [LARGE SCALE GENOMIC DNA]</scope>
    <source>
        <strain evidence="3 4">DSM 110363</strain>
    </source>
</reference>
<dbReference type="OrthoDB" id="2142040at2759"/>
<dbReference type="PANTHER" id="PTHR34706">
    <property type="entry name" value="SLR1338 PROTEIN"/>
    <property type="match status" value="1"/>
</dbReference>
<dbReference type="Gene3D" id="1.25.40.20">
    <property type="entry name" value="Ankyrin repeat-containing domain"/>
    <property type="match status" value="1"/>
</dbReference>
<name>A0A7C8N3W9_9PEZI</name>
<feature type="repeat" description="ANK" evidence="1">
    <location>
        <begin position="76"/>
        <end position="110"/>
    </location>
</feature>
<keyword evidence="2" id="KW-0472">Membrane</keyword>
<dbReference type="PANTHER" id="PTHR34706:SF3">
    <property type="entry name" value="ANKYRIN REPEAT PROTEIN (AFU_ORTHOLOGUE AFUA_7G06200)"/>
    <property type="match status" value="1"/>
</dbReference>
<sequence>MSQSQTNHDAFLAAVYGGNVEEVRAFVKDGAVDNPYPRNKQALCLAARKTKDNRTSILRVLLEAKMDVNATFNELDNNTPLMFAIMEFPGDLESIRLLLEKGASSAISNKEHKTAIDLARERHETAILEILQPKTTRPIFQVIIGMIVALILYILAKVNELQNGIINRLFNFGRPVDGTTALAVHRSESIASVEDLKASMNQTVQELQLDRFFKNGNLLERVADNAVKLRENPTTDLGKPENVRKLITLSMYKPVLFCDDSRSMNTGDRLKKQANIVTRITRITTYLVPDDMGVALFFINAPVEGSNNLREDEVAKIMPNLEAIGATELGHNLKEKILKPMLYDKVKRNEELERPILISIITDGHPIGKNEPEGQFIKVLKECSTFLFEHGYPQEGLSKIIRFGSTYCLLIPASLKAVIFQISQIGNDKKAADFLDGLRSEAQIKDMIYCTTDQLDAKYQEFEDNEKGLEEWLLTTLVGPINRRAEGQSLGH</sequence>
<evidence type="ECO:0000313" key="3">
    <source>
        <dbReference type="EMBL" id="KAF2965997.1"/>
    </source>
</evidence>
<organism evidence="3 4">
    <name type="scientific">Xylaria multiplex</name>
    <dbReference type="NCBI Taxonomy" id="323545"/>
    <lineage>
        <taxon>Eukaryota</taxon>
        <taxon>Fungi</taxon>
        <taxon>Dikarya</taxon>
        <taxon>Ascomycota</taxon>
        <taxon>Pezizomycotina</taxon>
        <taxon>Sordariomycetes</taxon>
        <taxon>Xylariomycetidae</taxon>
        <taxon>Xylariales</taxon>
        <taxon>Xylariaceae</taxon>
        <taxon>Xylaria</taxon>
    </lineage>
</organism>
<evidence type="ECO:0000313" key="4">
    <source>
        <dbReference type="Proteomes" id="UP000481858"/>
    </source>
</evidence>
<dbReference type="InterPro" id="IPR036770">
    <property type="entry name" value="Ankyrin_rpt-contain_sf"/>
</dbReference>
<proteinExistence type="predicted"/>
<gene>
    <name evidence="3" type="ORF">GQX73_g7583</name>
</gene>
<dbReference type="AlphaFoldDB" id="A0A7C8N3W9"/>
<keyword evidence="4" id="KW-1185">Reference proteome</keyword>